<gene>
    <name evidence="2" type="ORF">RMAR0315_LOCUS12956</name>
</gene>
<sequence length="111" mass="12560">MFSPVVLNTRKLRGHNSPKHRRTNSADHKTACTDVETCPNQAHLQHASGFYVSDMHFAALKKWQPYGTRGRTNCASLYYNYIRHEDFGKPECPECHDSIGSHSVALEVLTS</sequence>
<dbReference type="AlphaFoldDB" id="A0A7S0BTC3"/>
<protein>
    <submittedName>
        <fullName evidence="2">Uncharacterized protein</fullName>
    </submittedName>
</protein>
<evidence type="ECO:0000313" key="2">
    <source>
        <dbReference type="EMBL" id="CAD8402951.1"/>
    </source>
</evidence>
<accession>A0A7S0BTC3</accession>
<evidence type="ECO:0000256" key="1">
    <source>
        <dbReference type="SAM" id="MobiDB-lite"/>
    </source>
</evidence>
<reference evidence="2" key="1">
    <citation type="submission" date="2021-01" db="EMBL/GenBank/DDBJ databases">
        <authorList>
            <person name="Corre E."/>
            <person name="Pelletier E."/>
            <person name="Niang G."/>
            <person name="Scheremetjew M."/>
            <person name="Finn R."/>
            <person name="Kale V."/>
            <person name="Holt S."/>
            <person name="Cochrane G."/>
            <person name="Meng A."/>
            <person name="Brown T."/>
            <person name="Cohen L."/>
        </authorList>
    </citation>
    <scope>NUCLEOTIDE SEQUENCE</scope>
    <source>
        <strain evidence="2">UTEX LB 2760</strain>
    </source>
</reference>
<organism evidence="2">
    <name type="scientific">Rhodosorus marinus</name>
    <dbReference type="NCBI Taxonomy" id="101924"/>
    <lineage>
        <taxon>Eukaryota</taxon>
        <taxon>Rhodophyta</taxon>
        <taxon>Stylonematophyceae</taxon>
        <taxon>Stylonematales</taxon>
        <taxon>Stylonemataceae</taxon>
        <taxon>Rhodosorus</taxon>
    </lineage>
</organism>
<dbReference type="EMBL" id="HBEK01023625">
    <property type="protein sequence ID" value="CAD8402951.1"/>
    <property type="molecule type" value="Transcribed_RNA"/>
</dbReference>
<feature type="region of interest" description="Disordered" evidence="1">
    <location>
        <begin position="1"/>
        <end position="28"/>
    </location>
</feature>
<feature type="compositionally biased region" description="Basic residues" evidence="1">
    <location>
        <begin position="10"/>
        <end position="23"/>
    </location>
</feature>
<name>A0A7S0BTC3_9RHOD</name>
<proteinExistence type="predicted"/>